<proteinExistence type="predicted"/>
<keyword evidence="3" id="KW-1185">Reference proteome</keyword>
<comment type="caution">
    <text evidence="2">The sequence shown here is derived from an EMBL/GenBank/DDBJ whole genome shotgun (WGS) entry which is preliminary data.</text>
</comment>
<feature type="region of interest" description="Disordered" evidence="1">
    <location>
        <begin position="70"/>
        <end position="98"/>
    </location>
</feature>
<sequence length="117" mass="12877">MVEYRRLVGERGLFTTGTRPREDIGDETPPEYLDVWSALSERGLNVITIRDKPRLLRERSATWQSTALPKAGPHRLRNAPPGGAGRVNSALEPASRNPNICPVDISDAVCEPTVCGR</sequence>
<dbReference type="EMBL" id="JAAXOS010000003">
    <property type="protein sequence ID" value="NKY25876.1"/>
    <property type="molecule type" value="Genomic_DNA"/>
</dbReference>
<evidence type="ECO:0000313" key="2">
    <source>
        <dbReference type="EMBL" id="NKY25876.1"/>
    </source>
</evidence>
<dbReference type="RefSeq" id="WP_062970016.1">
    <property type="nucleotide sequence ID" value="NZ_JAAXOS010000003.1"/>
</dbReference>
<organism evidence="2 3">
    <name type="scientific">Nocardia gamkensis</name>
    <dbReference type="NCBI Taxonomy" id="352869"/>
    <lineage>
        <taxon>Bacteria</taxon>
        <taxon>Bacillati</taxon>
        <taxon>Actinomycetota</taxon>
        <taxon>Actinomycetes</taxon>
        <taxon>Mycobacteriales</taxon>
        <taxon>Nocardiaceae</taxon>
        <taxon>Nocardia</taxon>
    </lineage>
</organism>
<accession>A0A7X6L157</accession>
<protein>
    <submittedName>
        <fullName evidence="2">Uncharacterized protein</fullName>
    </submittedName>
</protein>
<dbReference type="Proteomes" id="UP000540698">
    <property type="component" value="Unassembled WGS sequence"/>
</dbReference>
<evidence type="ECO:0000256" key="1">
    <source>
        <dbReference type="SAM" id="MobiDB-lite"/>
    </source>
</evidence>
<reference evidence="2 3" key="1">
    <citation type="submission" date="2020-04" db="EMBL/GenBank/DDBJ databases">
        <title>MicrobeNet Type strains.</title>
        <authorList>
            <person name="Nicholson A.C."/>
        </authorList>
    </citation>
    <scope>NUCLEOTIDE SEQUENCE [LARGE SCALE GENOMIC DNA]</scope>
    <source>
        <strain evidence="2 3">DSM 44956</strain>
    </source>
</reference>
<evidence type="ECO:0000313" key="3">
    <source>
        <dbReference type="Proteomes" id="UP000540698"/>
    </source>
</evidence>
<name>A0A7X6L157_9NOCA</name>
<gene>
    <name evidence="2" type="ORF">HGB38_06490</name>
</gene>
<dbReference type="AlphaFoldDB" id="A0A7X6L157"/>